<sequence length="161" mass="18013">MYAMADFEGKCPRDLLNFLHSKHLTESMTQLHRLVCLTLTIPIPAATVERTFSAIKRIKAYTRNTAGQRRDSALASMAIEKDLLMELKQRNKLSEQEVFSSVAGSAAEGSRCGWSVGTKTRGWTIVQDVLQSFGMLPLTVHSIFHLQGLLGCFNQWLSHLC</sequence>
<organism evidence="2">
    <name type="scientific">Iconisemion striatum</name>
    <dbReference type="NCBI Taxonomy" id="60296"/>
    <lineage>
        <taxon>Eukaryota</taxon>
        <taxon>Metazoa</taxon>
        <taxon>Chordata</taxon>
        <taxon>Craniata</taxon>
        <taxon>Vertebrata</taxon>
        <taxon>Euteleostomi</taxon>
        <taxon>Actinopterygii</taxon>
        <taxon>Neopterygii</taxon>
        <taxon>Teleostei</taxon>
        <taxon>Neoteleostei</taxon>
        <taxon>Acanthomorphata</taxon>
        <taxon>Ovalentaria</taxon>
        <taxon>Atherinomorphae</taxon>
        <taxon>Cyprinodontiformes</taxon>
        <taxon>Nothobranchiidae</taxon>
        <taxon>Iconisemion</taxon>
    </lineage>
</organism>
<dbReference type="InterPro" id="IPR008906">
    <property type="entry name" value="HATC_C_dom"/>
</dbReference>
<reference evidence="2" key="2">
    <citation type="submission" date="2016-06" db="EMBL/GenBank/DDBJ databases">
        <title>The genome of a short-lived fish provides insights into sex chromosome evolution and the genetic control of aging.</title>
        <authorList>
            <person name="Reichwald K."/>
            <person name="Felder M."/>
            <person name="Petzold A."/>
            <person name="Koch P."/>
            <person name="Groth M."/>
            <person name="Platzer M."/>
        </authorList>
    </citation>
    <scope>NUCLEOTIDE SEQUENCE</scope>
    <source>
        <tissue evidence="2">Brain</tissue>
    </source>
</reference>
<proteinExistence type="predicted"/>
<name>A0A1A7YB41_9TELE</name>
<evidence type="ECO:0000259" key="1">
    <source>
        <dbReference type="Pfam" id="PF05699"/>
    </source>
</evidence>
<dbReference type="GO" id="GO:0046983">
    <property type="term" value="F:protein dimerization activity"/>
    <property type="evidence" value="ECO:0007669"/>
    <property type="project" value="InterPro"/>
</dbReference>
<gene>
    <name evidence="2" type="primary">Nfu_g_1_007290</name>
</gene>
<dbReference type="EMBL" id="HADX01005219">
    <property type="protein sequence ID" value="SBP27451.1"/>
    <property type="molecule type" value="Transcribed_RNA"/>
</dbReference>
<feature type="domain" description="HAT C-terminal dimerisation" evidence="1">
    <location>
        <begin position="14"/>
        <end position="83"/>
    </location>
</feature>
<dbReference type="AlphaFoldDB" id="A0A1A7YB41"/>
<protein>
    <recommendedName>
        <fullName evidence="1">HAT C-terminal dimerisation domain-containing protein</fullName>
    </recommendedName>
</protein>
<dbReference type="Pfam" id="PF05699">
    <property type="entry name" value="Dimer_Tnp_hAT"/>
    <property type="match status" value="1"/>
</dbReference>
<reference evidence="2" key="1">
    <citation type="submission" date="2016-05" db="EMBL/GenBank/DDBJ databases">
        <authorList>
            <person name="Lavstsen T."/>
            <person name="Jespersen J.S."/>
        </authorList>
    </citation>
    <scope>NUCLEOTIDE SEQUENCE</scope>
    <source>
        <tissue evidence="2">Brain</tissue>
    </source>
</reference>
<accession>A0A1A7YB41</accession>
<evidence type="ECO:0000313" key="2">
    <source>
        <dbReference type="EMBL" id="SBP27451.1"/>
    </source>
</evidence>